<gene>
    <name evidence="1" type="ORF">ACFOW3_13400</name>
</gene>
<comment type="caution">
    <text evidence="1">The sequence shown here is derived from an EMBL/GenBank/DDBJ whole genome shotgun (WGS) entry which is preliminary data.</text>
</comment>
<name>A0ABV8DAM2_9BURK</name>
<evidence type="ECO:0008006" key="3">
    <source>
        <dbReference type="Google" id="ProtNLM"/>
    </source>
</evidence>
<sequence>MANKLYPLGAQKILGAVNLSTDTIKAALLSDAYTYSAAHEFLSDVSATVLDTAVTLTSKSITGGVFDAADAVFTLVDPGANAKFVVLYVDTGVAGTSSLLYLVDTATGLTMTTNGGDITAQWDNGANKIFSLV</sequence>
<dbReference type="Proteomes" id="UP001595693">
    <property type="component" value="Unassembled WGS sequence"/>
</dbReference>
<evidence type="ECO:0000313" key="1">
    <source>
        <dbReference type="EMBL" id="MFC3935613.1"/>
    </source>
</evidence>
<organism evidence="1 2">
    <name type="scientific">Acidovorax facilis</name>
    <dbReference type="NCBI Taxonomy" id="12917"/>
    <lineage>
        <taxon>Bacteria</taxon>
        <taxon>Pseudomonadati</taxon>
        <taxon>Pseudomonadota</taxon>
        <taxon>Betaproteobacteria</taxon>
        <taxon>Burkholderiales</taxon>
        <taxon>Comamonadaceae</taxon>
        <taxon>Acidovorax</taxon>
    </lineage>
</organism>
<proteinExistence type="predicted"/>
<reference evidence="2" key="1">
    <citation type="journal article" date="2019" name="Int. J. Syst. Evol. Microbiol.">
        <title>The Global Catalogue of Microorganisms (GCM) 10K type strain sequencing project: providing services to taxonomists for standard genome sequencing and annotation.</title>
        <authorList>
            <consortium name="The Broad Institute Genomics Platform"/>
            <consortium name="The Broad Institute Genome Sequencing Center for Infectious Disease"/>
            <person name="Wu L."/>
            <person name="Ma J."/>
        </authorList>
    </citation>
    <scope>NUCLEOTIDE SEQUENCE [LARGE SCALE GENOMIC DNA]</scope>
    <source>
        <strain evidence="2">CCUG 2113</strain>
    </source>
</reference>
<accession>A0ABV8DAM2</accession>
<evidence type="ECO:0000313" key="2">
    <source>
        <dbReference type="Proteomes" id="UP001595693"/>
    </source>
</evidence>
<dbReference type="RefSeq" id="WP_252635521.1">
    <property type="nucleotide sequence ID" value="NZ_JAMXAX010000009.1"/>
</dbReference>
<protein>
    <recommendedName>
        <fullName evidence="3">DUF4394 domain-containing protein</fullName>
    </recommendedName>
</protein>
<keyword evidence="2" id="KW-1185">Reference proteome</keyword>
<dbReference type="EMBL" id="JBHSAJ010000037">
    <property type="protein sequence ID" value="MFC3935613.1"/>
    <property type="molecule type" value="Genomic_DNA"/>
</dbReference>